<sequence length="74" mass="7885">MFARLKSDDSMTLTTLNAKLTADLQKSETPVILCGLSLGAVLTLMQLVKPATKIIGAVVSAPQFQAPNRLLMKA</sequence>
<dbReference type="Proteomes" id="UP000234512">
    <property type="component" value="Unassembled WGS sequence"/>
</dbReference>
<name>A0AB38Q6J4_LACPA</name>
<reference evidence="1 2" key="1">
    <citation type="journal article" date="2018" name="Genome Announc.">
        <title>Draft Genome Sequence of Lactobacillus paracasei DUP 13076, Which Exhibits Potent Antipathogenic Effects against Salmonella enterica Serovars Enteritidis, Typhimurium, and Heidelberg.</title>
        <authorList>
            <person name="Muyyarikkandy M.S."/>
            <person name="Alqahtani F.H."/>
            <person name="Mandoiu I."/>
            <person name="Amalaradjou M.A."/>
        </authorList>
    </citation>
    <scope>NUCLEOTIDE SEQUENCE [LARGE SCALE GENOMIC DNA]</scope>
    <source>
        <strain evidence="1 2">DUP 13076</strain>
    </source>
</reference>
<dbReference type="EMBL" id="PKQJ01000003">
    <property type="protein sequence ID" value="PLC47202.1"/>
    <property type="molecule type" value="Genomic_DNA"/>
</dbReference>
<gene>
    <name evidence="1" type="ORF">C0Q90_03635</name>
</gene>
<protein>
    <recommendedName>
        <fullName evidence="3">Serine aminopeptidase S33 domain-containing protein</fullName>
    </recommendedName>
</protein>
<dbReference type="AlphaFoldDB" id="A0AB38Q6J4"/>
<comment type="caution">
    <text evidence="1">The sequence shown here is derived from an EMBL/GenBank/DDBJ whole genome shotgun (WGS) entry which is preliminary data.</text>
</comment>
<proteinExistence type="predicted"/>
<evidence type="ECO:0008006" key="3">
    <source>
        <dbReference type="Google" id="ProtNLM"/>
    </source>
</evidence>
<evidence type="ECO:0000313" key="2">
    <source>
        <dbReference type="Proteomes" id="UP000234512"/>
    </source>
</evidence>
<evidence type="ECO:0000313" key="1">
    <source>
        <dbReference type="EMBL" id="PLC47202.1"/>
    </source>
</evidence>
<organism evidence="1 2">
    <name type="scientific">Lacticaseibacillus paracasei</name>
    <name type="common">Lactobacillus paracasei</name>
    <dbReference type="NCBI Taxonomy" id="1597"/>
    <lineage>
        <taxon>Bacteria</taxon>
        <taxon>Bacillati</taxon>
        <taxon>Bacillota</taxon>
        <taxon>Bacilli</taxon>
        <taxon>Lactobacillales</taxon>
        <taxon>Lactobacillaceae</taxon>
        <taxon>Lacticaseibacillus</taxon>
    </lineage>
</organism>
<accession>A0AB38Q6J4</accession>